<dbReference type="PANTHER" id="PTHR10000:SF8">
    <property type="entry name" value="HAD SUPERFAMILY HYDROLASE-LIKE, TYPE 3"/>
    <property type="match status" value="1"/>
</dbReference>
<organism evidence="4 5">
    <name type="scientific">Nitrospira japonica</name>
    <dbReference type="NCBI Taxonomy" id="1325564"/>
    <lineage>
        <taxon>Bacteria</taxon>
        <taxon>Pseudomonadati</taxon>
        <taxon>Nitrospirota</taxon>
        <taxon>Nitrospiria</taxon>
        <taxon>Nitrospirales</taxon>
        <taxon>Nitrospiraceae</taxon>
        <taxon>Nitrospira</taxon>
    </lineage>
</organism>
<dbReference type="NCBIfam" id="TIGR01486">
    <property type="entry name" value="HAD-SF-IIB-MPGP"/>
    <property type="match status" value="1"/>
</dbReference>
<dbReference type="GO" id="GO:0051479">
    <property type="term" value="P:mannosylglycerate biosynthetic process"/>
    <property type="evidence" value="ECO:0007669"/>
    <property type="project" value="InterPro"/>
</dbReference>
<dbReference type="SFLD" id="SFLDG01140">
    <property type="entry name" value="C2.B:_Phosphomannomutase_and_P"/>
    <property type="match status" value="1"/>
</dbReference>
<dbReference type="InterPro" id="IPR023214">
    <property type="entry name" value="HAD_sf"/>
</dbReference>
<dbReference type="GO" id="GO:0000287">
    <property type="term" value="F:magnesium ion binding"/>
    <property type="evidence" value="ECO:0007669"/>
    <property type="project" value="TreeGrafter"/>
</dbReference>
<dbReference type="NCBIfam" id="TIGR01484">
    <property type="entry name" value="HAD-SF-IIB"/>
    <property type="match status" value="1"/>
</dbReference>
<evidence type="ECO:0000256" key="2">
    <source>
        <dbReference type="ARBA" id="ARBA00022801"/>
    </source>
</evidence>
<dbReference type="InterPro" id="IPR036412">
    <property type="entry name" value="HAD-like_sf"/>
</dbReference>
<evidence type="ECO:0000313" key="4">
    <source>
        <dbReference type="EMBL" id="SLM50006.1"/>
    </source>
</evidence>
<proteinExistence type="predicted"/>
<evidence type="ECO:0000256" key="3">
    <source>
        <dbReference type="ARBA" id="ARBA00022842"/>
    </source>
</evidence>
<dbReference type="AlphaFoldDB" id="A0A1W1IAH4"/>
<dbReference type="OrthoDB" id="193379at2"/>
<dbReference type="GO" id="GO:0005829">
    <property type="term" value="C:cytosol"/>
    <property type="evidence" value="ECO:0007669"/>
    <property type="project" value="TreeGrafter"/>
</dbReference>
<protein>
    <submittedName>
        <fullName evidence="4">Glucosyl-3-phosphoglycerate/mannosyl-3-phosphoglycerate phosphatase</fullName>
        <ecNumber evidence="4">3.1.3.70</ecNumber>
    </submittedName>
</protein>
<reference evidence="4 5" key="1">
    <citation type="submission" date="2017-03" db="EMBL/GenBank/DDBJ databases">
        <authorList>
            <person name="Afonso C.L."/>
            <person name="Miller P.J."/>
            <person name="Scott M.A."/>
            <person name="Spackman E."/>
            <person name="Goraichik I."/>
            <person name="Dimitrov K.M."/>
            <person name="Suarez D.L."/>
            <person name="Swayne D.E."/>
        </authorList>
    </citation>
    <scope>NUCLEOTIDE SEQUENCE [LARGE SCALE GENOMIC DNA]</scope>
    <source>
        <strain evidence="4">Genome sequencing of Nitrospira japonica strain NJ11</strain>
    </source>
</reference>
<gene>
    <name evidence="4" type="primary">gpgP</name>
    <name evidence="4" type="ORF">NSJP_3839</name>
</gene>
<dbReference type="EMBL" id="LT828648">
    <property type="protein sequence ID" value="SLM50006.1"/>
    <property type="molecule type" value="Genomic_DNA"/>
</dbReference>
<dbReference type="STRING" id="1325564.NSJP_3839"/>
<dbReference type="PANTHER" id="PTHR10000">
    <property type="entry name" value="PHOSPHOSERINE PHOSPHATASE"/>
    <property type="match status" value="1"/>
</dbReference>
<dbReference type="InterPro" id="IPR006379">
    <property type="entry name" value="HAD-SF_hydro_IIB"/>
</dbReference>
<dbReference type="GO" id="GO:0050531">
    <property type="term" value="F:mannosyl-3-phosphoglycerate phosphatase activity"/>
    <property type="evidence" value="ECO:0007669"/>
    <property type="project" value="UniProtKB-EC"/>
</dbReference>
<dbReference type="EC" id="3.1.3.70" evidence="4"/>
<dbReference type="Gene3D" id="3.40.50.1000">
    <property type="entry name" value="HAD superfamily/HAD-like"/>
    <property type="match status" value="1"/>
</dbReference>
<dbReference type="InterPro" id="IPR006381">
    <property type="entry name" value="HAD-SF-IIB-MPGP"/>
</dbReference>
<dbReference type="KEGG" id="nja:NSJP_3839"/>
<accession>A0A1W1IAH4</accession>
<sequence length="294" mass="32945">MISSLSHDGSDTLLERPVTQFVLFTDLDGSLLDGMTYSFHAAIQALREVRARGIPLVLVSSKTRAEMEPLRARLDHRDPFIVENGAAVFIPQGRFDFPIERARKRSAYDVIELGLPYHMLRDVLKQIEEAVETPLRGFGDLSVGEIMRVTGLSKTDAELAKQREYDEPYLVEGPPSLVAEVCRQIIMRGLHWTKGGRLFHLTGRNDKGQAAALLLRCYQRQFRLQEGPIRIETIGIGDSLNDAPLLTMVDHPVLVQRLDGTYDPDVRVPGMIRADGIGPVGWNRAVLDILDRHS</sequence>
<dbReference type="CDD" id="cd07507">
    <property type="entry name" value="HAD_Pase"/>
    <property type="match status" value="1"/>
</dbReference>
<evidence type="ECO:0000313" key="5">
    <source>
        <dbReference type="Proteomes" id="UP000192042"/>
    </source>
</evidence>
<keyword evidence="1" id="KW-0479">Metal-binding</keyword>
<dbReference type="Pfam" id="PF08282">
    <property type="entry name" value="Hydrolase_3"/>
    <property type="match status" value="1"/>
</dbReference>
<dbReference type="Proteomes" id="UP000192042">
    <property type="component" value="Chromosome I"/>
</dbReference>
<keyword evidence="2 4" id="KW-0378">Hydrolase</keyword>
<evidence type="ECO:0000256" key="1">
    <source>
        <dbReference type="ARBA" id="ARBA00022723"/>
    </source>
</evidence>
<dbReference type="RefSeq" id="WP_080888169.1">
    <property type="nucleotide sequence ID" value="NZ_LT828648.1"/>
</dbReference>
<keyword evidence="5" id="KW-1185">Reference proteome</keyword>
<dbReference type="SUPFAM" id="SSF56784">
    <property type="entry name" value="HAD-like"/>
    <property type="match status" value="1"/>
</dbReference>
<keyword evidence="3" id="KW-0460">Magnesium</keyword>
<name>A0A1W1IAH4_9BACT</name>
<dbReference type="SFLD" id="SFLDG01142">
    <property type="entry name" value="C2.B.2:_Mannosyl-3-phosphoglyc"/>
    <property type="match status" value="1"/>
</dbReference>
<dbReference type="SFLD" id="SFLDS00003">
    <property type="entry name" value="Haloacid_Dehalogenase"/>
    <property type="match status" value="1"/>
</dbReference>
<dbReference type="Gene3D" id="3.30.980.20">
    <property type="entry name" value="Putative mannosyl-3-phosphoglycerate phosphatase, domain 2"/>
    <property type="match status" value="1"/>
</dbReference>